<proteinExistence type="predicted"/>
<protein>
    <submittedName>
        <fullName evidence="1">(northern house mosquito) hypothetical protein</fullName>
    </submittedName>
</protein>
<evidence type="ECO:0000313" key="1">
    <source>
        <dbReference type="EMBL" id="CAG6561621.1"/>
    </source>
</evidence>
<name>A0A8D8NDV7_CULPI</name>
<sequence length="105" mass="12600">MKKILSRNAMHFPNIFIREFFAFVSSFSPKKHTHSTKRNFVSTIFCYFLLRFPVPRVQRRRNNGWCRVLRVRQPDRTKPPLFLFCVSIGWRENETQTPPPIFSPV</sequence>
<organism evidence="1">
    <name type="scientific">Culex pipiens</name>
    <name type="common">House mosquito</name>
    <dbReference type="NCBI Taxonomy" id="7175"/>
    <lineage>
        <taxon>Eukaryota</taxon>
        <taxon>Metazoa</taxon>
        <taxon>Ecdysozoa</taxon>
        <taxon>Arthropoda</taxon>
        <taxon>Hexapoda</taxon>
        <taxon>Insecta</taxon>
        <taxon>Pterygota</taxon>
        <taxon>Neoptera</taxon>
        <taxon>Endopterygota</taxon>
        <taxon>Diptera</taxon>
        <taxon>Nematocera</taxon>
        <taxon>Culicoidea</taxon>
        <taxon>Culicidae</taxon>
        <taxon>Culicinae</taxon>
        <taxon>Culicini</taxon>
        <taxon>Culex</taxon>
        <taxon>Culex</taxon>
    </lineage>
</organism>
<accession>A0A8D8NDV7</accession>
<dbReference type="EMBL" id="HBUE01161319">
    <property type="protein sequence ID" value="CAG6510217.1"/>
    <property type="molecule type" value="Transcribed_RNA"/>
</dbReference>
<dbReference type="EMBL" id="HBUE01266510">
    <property type="protein sequence ID" value="CAG6561621.1"/>
    <property type="molecule type" value="Transcribed_RNA"/>
</dbReference>
<dbReference type="AlphaFoldDB" id="A0A8D8NDV7"/>
<reference evidence="1" key="1">
    <citation type="submission" date="2021-05" db="EMBL/GenBank/DDBJ databases">
        <authorList>
            <person name="Alioto T."/>
            <person name="Alioto T."/>
            <person name="Gomez Garrido J."/>
        </authorList>
    </citation>
    <scope>NUCLEOTIDE SEQUENCE</scope>
</reference>